<name>G9XWG6_DESHA</name>
<accession>G9XWG6</accession>
<sequence length="50" mass="6019">MYNGIKANWFRPVRFLMISFLSARFLKQFGISLLKEGLRNSNRESILRIW</sequence>
<dbReference type="AlphaFoldDB" id="G9XWG6"/>
<gene>
    <name evidence="1" type="ORF">HMPREF0322_05333</name>
</gene>
<evidence type="ECO:0000313" key="1">
    <source>
        <dbReference type="EMBL" id="EHL04046.1"/>
    </source>
</evidence>
<protein>
    <submittedName>
        <fullName evidence="1">Uncharacterized protein</fullName>
    </submittedName>
</protein>
<organism evidence="1 2">
    <name type="scientific">Desulfitobacterium hafniense DP7</name>
    <dbReference type="NCBI Taxonomy" id="537010"/>
    <lineage>
        <taxon>Bacteria</taxon>
        <taxon>Bacillati</taxon>
        <taxon>Bacillota</taxon>
        <taxon>Clostridia</taxon>
        <taxon>Eubacteriales</taxon>
        <taxon>Desulfitobacteriaceae</taxon>
        <taxon>Desulfitobacterium</taxon>
    </lineage>
</organism>
<dbReference type="PATRIC" id="fig|537010.4.peg.4967"/>
<evidence type="ECO:0000313" key="2">
    <source>
        <dbReference type="Proteomes" id="UP000004416"/>
    </source>
</evidence>
<dbReference type="Proteomes" id="UP000004416">
    <property type="component" value="Unassembled WGS sequence"/>
</dbReference>
<dbReference type="EMBL" id="AFZX01000139">
    <property type="protein sequence ID" value="EHL04046.1"/>
    <property type="molecule type" value="Genomic_DNA"/>
</dbReference>
<comment type="caution">
    <text evidence="1">The sequence shown here is derived from an EMBL/GenBank/DDBJ whole genome shotgun (WGS) entry which is preliminary data.</text>
</comment>
<dbReference type="HOGENOM" id="CLU_3117128_0_0_9"/>
<proteinExistence type="predicted"/>
<reference evidence="1 2" key="1">
    <citation type="submission" date="2011-08" db="EMBL/GenBank/DDBJ databases">
        <authorList>
            <person name="Weinstock G."/>
            <person name="Sodergren E."/>
            <person name="Clifton S."/>
            <person name="Fulton L."/>
            <person name="Fulton B."/>
            <person name="Courtney L."/>
            <person name="Fronick C."/>
            <person name="Harrison M."/>
            <person name="Strong C."/>
            <person name="Farmer C."/>
            <person name="Delahaunty K."/>
            <person name="Markovic C."/>
            <person name="Hall O."/>
            <person name="Minx P."/>
            <person name="Tomlinson C."/>
            <person name="Mitreva M."/>
            <person name="Hou S."/>
            <person name="Chen J."/>
            <person name="Wollam A."/>
            <person name="Pepin K.H."/>
            <person name="Johnson M."/>
            <person name="Bhonagiri V."/>
            <person name="Zhang X."/>
            <person name="Suruliraj S."/>
            <person name="Warren W."/>
            <person name="Chinwalla A."/>
            <person name="Mardis E.R."/>
            <person name="Wilson R.K."/>
        </authorList>
    </citation>
    <scope>NUCLEOTIDE SEQUENCE [LARGE SCALE GENOMIC DNA]</scope>
    <source>
        <strain evidence="1 2">DP7</strain>
    </source>
</reference>